<evidence type="ECO:0000256" key="1">
    <source>
        <dbReference type="SAM" id="MobiDB-lite"/>
    </source>
</evidence>
<feature type="region of interest" description="Disordered" evidence="1">
    <location>
        <begin position="90"/>
        <end position="126"/>
    </location>
</feature>
<evidence type="ECO:0000313" key="2">
    <source>
        <dbReference type="EMBL" id="CAE0407547.1"/>
    </source>
</evidence>
<dbReference type="AlphaFoldDB" id="A0A7S3L129"/>
<name>A0A7S3L129_9STRA</name>
<gene>
    <name evidence="2" type="ORF">ACOF00016_LOCUS5370</name>
</gene>
<proteinExistence type="predicted"/>
<feature type="compositionally biased region" description="Low complexity" evidence="1">
    <location>
        <begin position="90"/>
        <end position="112"/>
    </location>
</feature>
<reference evidence="2" key="1">
    <citation type="submission" date="2021-01" db="EMBL/GenBank/DDBJ databases">
        <authorList>
            <person name="Corre E."/>
            <person name="Pelletier E."/>
            <person name="Niang G."/>
            <person name="Scheremetjew M."/>
            <person name="Finn R."/>
            <person name="Kale V."/>
            <person name="Holt S."/>
            <person name="Cochrane G."/>
            <person name="Meng A."/>
            <person name="Brown T."/>
            <person name="Cohen L."/>
        </authorList>
    </citation>
    <scope>NUCLEOTIDE SEQUENCE</scope>
    <source>
        <strain evidence="2">CCMP127</strain>
    </source>
</reference>
<feature type="region of interest" description="Disordered" evidence="1">
    <location>
        <begin position="1"/>
        <end position="42"/>
    </location>
</feature>
<organism evidence="2">
    <name type="scientific">Amphora coffeiformis</name>
    <dbReference type="NCBI Taxonomy" id="265554"/>
    <lineage>
        <taxon>Eukaryota</taxon>
        <taxon>Sar</taxon>
        <taxon>Stramenopiles</taxon>
        <taxon>Ochrophyta</taxon>
        <taxon>Bacillariophyta</taxon>
        <taxon>Bacillariophyceae</taxon>
        <taxon>Bacillariophycidae</taxon>
        <taxon>Thalassiophysales</taxon>
        <taxon>Catenulaceae</taxon>
        <taxon>Amphora</taxon>
    </lineage>
</organism>
<feature type="compositionally biased region" description="Basic and acidic residues" evidence="1">
    <location>
        <begin position="1"/>
        <end position="30"/>
    </location>
</feature>
<dbReference type="EMBL" id="HBIM01006307">
    <property type="protein sequence ID" value="CAE0407547.1"/>
    <property type="molecule type" value="Transcribed_RNA"/>
</dbReference>
<protein>
    <submittedName>
        <fullName evidence="2">Uncharacterized protein</fullName>
    </submittedName>
</protein>
<sequence length="126" mass="13795">MTKHEDKKSNAKKDAKGGDKKKKEQAREPEAPPTTSTIYPEGFRIAENISKKDKQKLEKILANIEYAEAHGNDADANKLREKLKQVNNEARATAVRKAERAATAPAGTTTVVHSGRKPHAPKVQAA</sequence>
<accession>A0A7S3L129</accession>